<organism evidence="2 3">
    <name type="scientific">Edaphochlamys debaryana</name>
    <dbReference type="NCBI Taxonomy" id="47281"/>
    <lineage>
        <taxon>Eukaryota</taxon>
        <taxon>Viridiplantae</taxon>
        <taxon>Chlorophyta</taxon>
        <taxon>core chlorophytes</taxon>
        <taxon>Chlorophyceae</taxon>
        <taxon>CS clade</taxon>
        <taxon>Chlamydomonadales</taxon>
        <taxon>Chlamydomonadales incertae sedis</taxon>
        <taxon>Edaphochlamys</taxon>
    </lineage>
</organism>
<reference evidence="2" key="1">
    <citation type="journal article" date="2020" name="bioRxiv">
        <title>Comparative genomics of Chlamydomonas.</title>
        <authorList>
            <person name="Craig R.J."/>
            <person name="Hasan A.R."/>
            <person name="Ness R.W."/>
            <person name="Keightley P.D."/>
        </authorList>
    </citation>
    <scope>NUCLEOTIDE SEQUENCE</scope>
    <source>
        <strain evidence="2">CCAP 11/70</strain>
    </source>
</reference>
<comment type="caution">
    <text evidence="2">The sequence shown here is derived from an EMBL/GenBank/DDBJ whole genome shotgun (WGS) entry which is preliminary data.</text>
</comment>
<dbReference type="PROSITE" id="PS52001">
    <property type="entry name" value="AD"/>
    <property type="match status" value="1"/>
</dbReference>
<proteinExistence type="predicted"/>
<dbReference type="Proteomes" id="UP000612055">
    <property type="component" value="Unassembled WGS sequence"/>
</dbReference>
<accession>A0A836BVG9</accession>
<protein>
    <recommendedName>
        <fullName evidence="1">AD domain-containing protein</fullName>
    </recommendedName>
</protein>
<gene>
    <name evidence="2" type="ORF">HYH03_011497</name>
</gene>
<name>A0A836BVG9_9CHLO</name>
<dbReference type="InterPro" id="IPR019181">
    <property type="entry name" value="LSM12_ABD"/>
</dbReference>
<dbReference type="PANTHER" id="PTHR13542">
    <property type="entry name" value="LSM12 HOMOLOG"/>
    <property type="match status" value="1"/>
</dbReference>
<dbReference type="InterPro" id="IPR047574">
    <property type="entry name" value="AD"/>
</dbReference>
<evidence type="ECO:0000313" key="2">
    <source>
        <dbReference type="EMBL" id="KAG2490032.1"/>
    </source>
</evidence>
<dbReference type="EMBL" id="JAEHOE010000066">
    <property type="protein sequence ID" value="KAG2490032.1"/>
    <property type="molecule type" value="Genomic_DNA"/>
</dbReference>
<evidence type="ECO:0000259" key="1">
    <source>
        <dbReference type="PROSITE" id="PS52001"/>
    </source>
</evidence>
<evidence type="ECO:0000313" key="3">
    <source>
        <dbReference type="Proteomes" id="UP000612055"/>
    </source>
</evidence>
<dbReference type="AlphaFoldDB" id="A0A836BVG9"/>
<feature type="domain" description="AD" evidence="1">
    <location>
        <begin position="80"/>
        <end position="175"/>
    </location>
</feature>
<dbReference type="SMART" id="SM00995">
    <property type="entry name" value="AD"/>
    <property type="match status" value="1"/>
</dbReference>
<keyword evidence="3" id="KW-1185">Reference proteome</keyword>
<sequence length="181" mass="20044">MAAPGATTDWAVGNNIVLVTQQGEEVRGLVFAFDAPSSLVIIKENGAHSGVSNIRVLNTSGVREVVSSVKPERPMDLTLPLVDLERCRKREERALQQAELESARVGEGVTKEAQAIFDALVKTMPTVWRNKSIVVLDSVYVDEPYTPDTCRSDEEHRATRERVKMVLKLERQRLGLLDSCA</sequence>
<dbReference type="InterPro" id="IPR039683">
    <property type="entry name" value="Lsm12-like"/>
</dbReference>
<dbReference type="OrthoDB" id="1057137at2759"/>
<dbReference type="Pfam" id="PF09793">
    <property type="entry name" value="AD"/>
    <property type="match status" value="1"/>
</dbReference>